<proteinExistence type="predicted"/>
<accession>A0ACC0ZT44</accession>
<keyword evidence="2" id="KW-1185">Reference proteome</keyword>
<reference evidence="2" key="1">
    <citation type="journal article" date="2023" name="G3 (Bethesda)">
        <title>Genome assembly and association tests identify interacting loci associated with vigor, precocity, and sex in interspecific pistachio rootstocks.</title>
        <authorList>
            <person name="Palmer W."/>
            <person name="Jacygrad E."/>
            <person name="Sagayaradj S."/>
            <person name="Cavanaugh K."/>
            <person name="Han R."/>
            <person name="Bertier L."/>
            <person name="Beede B."/>
            <person name="Kafkas S."/>
            <person name="Golino D."/>
            <person name="Preece J."/>
            <person name="Michelmore R."/>
        </authorList>
    </citation>
    <scope>NUCLEOTIDE SEQUENCE [LARGE SCALE GENOMIC DNA]</scope>
</reference>
<evidence type="ECO:0000313" key="1">
    <source>
        <dbReference type="EMBL" id="KAJ0075749.1"/>
    </source>
</evidence>
<gene>
    <name evidence="1" type="ORF">Patl1_33329</name>
</gene>
<dbReference type="EMBL" id="CM047910">
    <property type="protein sequence ID" value="KAJ0075749.1"/>
    <property type="molecule type" value="Genomic_DNA"/>
</dbReference>
<comment type="caution">
    <text evidence="1">The sequence shown here is derived from an EMBL/GenBank/DDBJ whole genome shotgun (WGS) entry which is preliminary data.</text>
</comment>
<dbReference type="Proteomes" id="UP001164250">
    <property type="component" value="Chromosome 15"/>
</dbReference>
<protein>
    <submittedName>
        <fullName evidence="1">Uncharacterized protein</fullName>
    </submittedName>
</protein>
<evidence type="ECO:0000313" key="2">
    <source>
        <dbReference type="Proteomes" id="UP001164250"/>
    </source>
</evidence>
<name>A0ACC0ZT44_9ROSI</name>
<sequence>MERKHTGNMEILGALIYAKEDQLPLLERATRKKVIIEVLKRKNVLLPSQMWRYPSTSDRPGDHHVHPRSAALQEKAYFVVLHPQGKVVNHFAFYMLYICKSNAFPFASEQEKSLWEEESAN</sequence>
<organism evidence="1 2">
    <name type="scientific">Pistacia atlantica</name>
    <dbReference type="NCBI Taxonomy" id="434234"/>
    <lineage>
        <taxon>Eukaryota</taxon>
        <taxon>Viridiplantae</taxon>
        <taxon>Streptophyta</taxon>
        <taxon>Embryophyta</taxon>
        <taxon>Tracheophyta</taxon>
        <taxon>Spermatophyta</taxon>
        <taxon>Magnoliopsida</taxon>
        <taxon>eudicotyledons</taxon>
        <taxon>Gunneridae</taxon>
        <taxon>Pentapetalae</taxon>
        <taxon>rosids</taxon>
        <taxon>malvids</taxon>
        <taxon>Sapindales</taxon>
        <taxon>Anacardiaceae</taxon>
        <taxon>Pistacia</taxon>
    </lineage>
</organism>